<gene>
    <name evidence="10" type="ORF">RGQ30_14980</name>
</gene>
<evidence type="ECO:0000256" key="6">
    <source>
        <dbReference type="ARBA" id="ARBA00023136"/>
    </source>
</evidence>
<dbReference type="Pfam" id="PF02321">
    <property type="entry name" value="OEP"/>
    <property type="match status" value="2"/>
</dbReference>
<proteinExistence type="inferred from homology"/>
<dbReference type="InterPro" id="IPR003423">
    <property type="entry name" value="OMP_efflux"/>
</dbReference>
<evidence type="ECO:0000256" key="3">
    <source>
        <dbReference type="ARBA" id="ARBA00022448"/>
    </source>
</evidence>
<dbReference type="PANTHER" id="PTHR30026:SF22">
    <property type="entry name" value="OUTER MEMBRANE EFFLUX PROTEIN"/>
    <property type="match status" value="1"/>
</dbReference>
<evidence type="ECO:0000256" key="7">
    <source>
        <dbReference type="ARBA" id="ARBA00023237"/>
    </source>
</evidence>
<evidence type="ECO:0000256" key="2">
    <source>
        <dbReference type="ARBA" id="ARBA00007613"/>
    </source>
</evidence>
<dbReference type="GO" id="GO:0015562">
    <property type="term" value="F:efflux transmembrane transporter activity"/>
    <property type="evidence" value="ECO:0007669"/>
    <property type="project" value="InterPro"/>
</dbReference>
<feature type="domain" description="Cds6 C-terminal" evidence="9">
    <location>
        <begin position="572"/>
        <end position="678"/>
    </location>
</feature>
<dbReference type="InterPro" id="IPR032710">
    <property type="entry name" value="NTF2-like_dom_sf"/>
</dbReference>
<keyword evidence="3" id="KW-0813">Transport</keyword>
<keyword evidence="11" id="KW-1185">Reference proteome</keyword>
<dbReference type="GO" id="GO:1990281">
    <property type="term" value="C:efflux pump complex"/>
    <property type="evidence" value="ECO:0007669"/>
    <property type="project" value="TreeGrafter"/>
</dbReference>
<keyword evidence="7" id="KW-0998">Cell outer membrane</keyword>
<comment type="similarity">
    <text evidence="2">Belongs to the outer membrane factor (OMF) (TC 1.B.17) family.</text>
</comment>
<dbReference type="InterPro" id="IPR051906">
    <property type="entry name" value="TolC-like"/>
</dbReference>
<keyword evidence="6" id="KW-0472">Membrane</keyword>
<dbReference type="Proteomes" id="UP001329151">
    <property type="component" value="Chromosome"/>
</dbReference>
<dbReference type="PANTHER" id="PTHR30026">
    <property type="entry name" value="OUTER MEMBRANE PROTEIN TOLC"/>
    <property type="match status" value="1"/>
</dbReference>
<dbReference type="EMBL" id="AP028947">
    <property type="protein sequence ID" value="BET25997.1"/>
    <property type="molecule type" value="Genomic_DNA"/>
</dbReference>
<name>A0AA86IYQ6_9BURK</name>
<protein>
    <recommendedName>
        <fullName evidence="9">Cds6 C-terminal domain-containing protein</fullName>
    </recommendedName>
</protein>
<keyword evidence="4" id="KW-1134">Transmembrane beta strand</keyword>
<dbReference type="RefSeq" id="WP_298217278.1">
    <property type="nucleotide sequence ID" value="NZ_AP028947.1"/>
</dbReference>
<dbReference type="SUPFAM" id="SSF56954">
    <property type="entry name" value="Outer membrane efflux proteins (OEP)"/>
    <property type="match status" value="1"/>
</dbReference>
<feature type="region of interest" description="Disordered" evidence="8">
    <location>
        <begin position="45"/>
        <end position="66"/>
    </location>
</feature>
<dbReference type="AlphaFoldDB" id="A0AA86IYQ6"/>
<dbReference type="GO" id="GO:0009279">
    <property type="term" value="C:cell outer membrane"/>
    <property type="evidence" value="ECO:0007669"/>
    <property type="project" value="UniProtKB-SubCell"/>
</dbReference>
<evidence type="ECO:0000256" key="1">
    <source>
        <dbReference type="ARBA" id="ARBA00004442"/>
    </source>
</evidence>
<accession>A0AA86IYQ6</accession>
<keyword evidence="5" id="KW-0812">Transmembrane</keyword>
<reference evidence="10 11" key="1">
    <citation type="submission" date="2023-10" db="EMBL/GenBank/DDBJ databases">
        <title>Complete Genome Sequence of Limnobacter thiooxidans CS-K2T, Isolated from freshwater lake sediments in Bavaria, Germany.</title>
        <authorList>
            <person name="Naruki M."/>
            <person name="Watanabe A."/>
            <person name="Warashina T."/>
            <person name="Morita T."/>
            <person name="Arakawa K."/>
        </authorList>
    </citation>
    <scope>NUCLEOTIDE SEQUENCE [LARGE SCALE GENOMIC DNA]</scope>
    <source>
        <strain evidence="10 11">CS-K2</strain>
    </source>
</reference>
<dbReference type="GO" id="GO:0015288">
    <property type="term" value="F:porin activity"/>
    <property type="evidence" value="ECO:0007669"/>
    <property type="project" value="TreeGrafter"/>
</dbReference>
<evidence type="ECO:0000256" key="5">
    <source>
        <dbReference type="ARBA" id="ARBA00022692"/>
    </source>
</evidence>
<dbReference type="InterPro" id="IPR056203">
    <property type="entry name" value="Cds6_C"/>
</dbReference>
<sequence length="702" mass="77988">MNTQHTPNTTLKVLPSAILVALFSLYTPVNWAQQDLGLPQEIPEVQSSSPVENAAPLENSQPAPAQAVNPLQQSVIKGLQNSPALDADVHALEAQMEDANVVFGTLLPTVDARGSTGRERTRIEDADTRTYNANSYGIEARQNLYNGFASQARYLAAYSGAMQSYYRYLNKANQVAFEASSSHVDVSRFQALTRLAENNLKYHQDLMNRIEEKVKSGVTRQSDLEQARSRYTLALGNLATEKANTFSSMANYQRITDTVWPVNETGEYVVNANFEVENRERLVFALNNHPLLKAANSSIIGAKQEVTAASEGFHPRIDLRAKTDVYSNYLSTFDERQISSIDLLATINLYRGGSDNASRNSAIKRRLRSMDDKMVVCRAIRQSTQTSLFDVVSSQKKLNYFREQAAAISKARAAYEQQFAVGRRSLLDLLSAENEYFQAQRALINIEADLSISKLKLLAATGQLTTLFSVDELVNADEPTKREVLFYKEQSRSGAEAEGCPASLINLEDFELPNIGFDEALKSVNADETPNTLAPIDMPPIELAQLGTAGAAGGTGQQVASFGDPAEVSKSLINKTNSWAKAWENKDVNSYIAFYSPAFKPEEGSYESWVNNRRDRIARAQQIDIEISDLQVIPSFDKPDEYEISFIQDYSAKNYQERSKKILTWKESKGVWQIIREQNLPESTAGAQGKKNLNLALSTSIR</sequence>
<dbReference type="SUPFAM" id="SSF54427">
    <property type="entry name" value="NTF2-like"/>
    <property type="match status" value="1"/>
</dbReference>
<evidence type="ECO:0000256" key="8">
    <source>
        <dbReference type="SAM" id="MobiDB-lite"/>
    </source>
</evidence>
<evidence type="ECO:0000313" key="11">
    <source>
        <dbReference type="Proteomes" id="UP001329151"/>
    </source>
</evidence>
<evidence type="ECO:0000259" key="9">
    <source>
        <dbReference type="Pfam" id="PF24125"/>
    </source>
</evidence>
<evidence type="ECO:0000313" key="10">
    <source>
        <dbReference type="EMBL" id="BET25997.1"/>
    </source>
</evidence>
<organism evidence="10 11">
    <name type="scientific">Limnobacter thiooxidans</name>
    <dbReference type="NCBI Taxonomy" id="131080"/>
    <lineage>
        <taxon>Bacteria</taxon>
        <taxon>Pseudomonadati</taxon>
        <taxon>Pseudomonadota</taxon>
        <taxon>Betaproteobacteria</taxon>
        <taxon>Burkholderiales</taxon>
        <taxon>Burkholderiaceae</taxon>
        <taxon>Limnobacter</taxon>
    </lineage>
</organism>
<comment type="subcellular location">
    <subcellularLocation>
        <location evidence="1">Cell outer membrane</location>
    </subcellularLocation>
</comment>
<dbReference type="Gene3D" id="1.20.1600.10">
    <property type="entry name" value="Outer membrane efflux proteins (OEP)"/>
    <property type="match status" value="1"/>
</dbReference>
<dbReference type="KEGG" id="lto:RGQ30_14980"/>
<dbReference type="Pfam" id="PF24125">
    <property type="entry name" value="Cds6_C"/>
    <property type="match status" value="1"/>
</dbReference>
<evidence type="ECO:0000256" key="4">
    <source>
        <dbReference type="ARBA" id="ARBA00022452"/>
    </source>
</evidence>